<dbReference type="EMBL" id="KQ416733">
    <property type="protein sequence ID" value="KOF95469.1"/>
    <property type="molecule type" value="Genomic_DNA"/>
</dbReference>
<feature type="domain" description="RING-CH-type" evidence="11">
    <location>
        <begin position="21"/>
        <end position="82"/>
    </location>
</feature>
<sequence length="272" mass="31842">MKDAERSFTKQSCKTDATSKWLYNSTSFCRICLEVGKPNKRLISPCYCIGSVGQVHVSCLERWLIYSSAQKCEICGFKYILRRRSVSFMEFIRNPGTTEEKQQFKCDLWLIVILLCFAIISLWKFLLEVNQKMLTLNSCTIFFFFVSLVGILRHCCRILKLWKRRKQRVKITSLTRKKYINLKTNSKKTNNETFNDFRSQNIDVVKKFSVTRSSVPKIERSKPFYALRSQQSLTNSDRNSTEISKSNEKMLSKNSNFVVCTRSTQRLRSNEA</sequence>
<evidence type="ECO:0000256" key="4">
    <source>
        <dbReference type="ARBA" id="ARBA00022723"/>
    </source>
</evidence>
<keyword evidence="2" id="KW-0808">Transferase</keyword>
<dbReference type="KEGG" id="obi:106867228"/>
<dbReference type="GO" id="GO:0008270">
    <property type="term" value="F:zinc ion binding"/>
    <property type="evidence" value="ECO:0007669"/>
    <property type="project" value="UniProtKB-KW"/>
</dbReference>
<dbReference type="GO" id="GO:0016567">
    <property type="term" value="P:protein ubiquitination"/>
    <property type="evidence" value="ECO:0007669"/>
    <property type="project" value="TreeGrafter"/>
</dbReference>
<organism evidence="12">
    <name type="scientific">Octopus bimaculoides</name>
    <name type="common">California two-spotted octopus</name>
    <dbReference type="NCBI Taxonomy" id="37653"/>
    <lineage>
        <taxon>Eukaryota</taxon>
        <taxon>Metazoa</taxon>
        <taxon>Spiralia</taxon>
        <taxon>Lophotrochozoa</taxon>
        <taxon>Mollusca</taxon>
        <taxon>Cephalopoda</taxon>
        <taxon>Coleoidea</taxon>
        <taxon>Octopodiformes</taxon>
        <taxon>Octopoda</taxon>
        <taxon>Incirrata</taxon>
        <taxon>Octopodidae</taxon>
        <taxon>Octopus</taxon>
    </lineage>
</organism>
<feature type="transmembrane region" description="Helical" evidence="10">
    <location>
        <begin position="133"/>
        <end position="156"/>
    </location>
</feature>
<keyword evidence="3 10" id="KW-0812">Transmembrane</keyword>
<dbReference type="PANTHER" id="PTHR46065">
    <property type="entry name" value="E3 UBIQUITIN-PROTEIN LIGASE MARCH 2/3 FAMILY MEMBER"/>
    <property type="match status" value="1"/>
</dbReference>
<comment type="subcellular location">
    <subcellularLocation>
        <location evidence="1">Membrane</location>
        <topology evidence="1">Multi-pass membrane protein</topology>
    </subcellularLocation>
</comment>
<evidence type="ECO:0000259" key="11">
    <source>
        <dbReference type="PROSITE" id="PS51292"/>
    </source>
</evidence>
<dbReference type="SMART" id="SM00744">
    <property type="entry name" value="RINGv"/>
    <property type="match status" value="1"/>
</dbReference>
<evidence type="ECO:0000256" key="1">
    <source>
        <dbReference type="ARBA" id="ARBA00004141"/>
    </source>
</evidence>
<dbReference type="InterPro" id="IPR011016">
    <property type="entry name" value="Znf_RING-CH"/>
</dbReference>
<name>A0A0L8I233_OCTBM</name>
<dbReference type="STRING" id="37653.A0A0L8I233"/>
<evidence type="ECO:0000256" key="3">
    <source>
        <dbReference type="ARBA" id="ARBA00022692"/>
    </source>
</evidence>
<dbReference type="OrthoDB" id="273089at2759"/>
<keyword evidence="9 10" id="KW-0472">Membrane</keyword>
<dbReference type="PROSITE" id="PS51292">
    <property type="entry name" value="ZF_RING_CH"/>
    <property type="match status" value="1"/>
</dbReference>
<evidence type="ECO:0000256" key="9">
    <source>
        <dbReference type="ARBA" id="ARBA00023136"/>
    </source>
</evidence>
<dbReference type="Pfam" id="PF12906">
    <property type="entry name" value="RINGv"/>
    <property type="match status" value="1"/>
</dbReference>
<reference evidence="12" key="1">
    <citation type="submission" date="2015-07" db="EMBL/GenBank/DDBJ databases">
        <title>MeaNS - Measles Nucleotide Surveillance Program.</title>
        <authorList>
            <person name="Tran T."/>
            <person name="Druce J."/>
        </authorList>
    </citation>
    <scope>NUCLEOTIDE SEQUENCE</scope>
    <source>
        <strain evidence="12">UCB-OBI-ISO-001</strain>
        <tissue evidence="12">Gonad</tissue>
    </source>
</reference>
<evidence type="ECO:0000256" key="2">
    <source>
        <dbReference type="ARBA" id="ARBA00022679"/>
    </source>
</evidence>
<keyword evidence="5" id="KW-0863">Zinc-finger</keyword>
<keyword evidence="7" id="KW-0862">Zinc</keyword>
<dbReference type="AlphaFoldDB" id="A0A0L8I233"/>
<gene>
    <name evidence="12" type="ORF">OCBIM_22038267mg</name>
</gene>
<dbReference type="Gene3D" id="3.30.40.10">
    <property type="entry name" value="Zinc/RING finger domain, C3HC4 (zinc finger)"/>
    <property type="match status" value="1"/>
</dbReference>
<keyword evidence="8 10" id="KW-1133">Transmembrane helix</keyword>
<protein>
    <recommendedName>
        <fullName evidence="11">RING-CH-type domain-containing protein</fullName>
    </recommendedName>
</protein>
<evidence type="ECO:0000313" key="12">
    <source>
        <dbReference type="EMBL" id="KOF95469.1"/>
    </source>
</evidence>
<dbReference type="GO" id="GO:0004842">
    <property type="term" value="F:ubiquitin-protein transferase activity"/>
    <property type="evidence" value="ECO:0007669"/>
    <property type="project" value="TreeGrafter"/>
</dbReference>
<proteinExistence type="predicted"/>
<dbReference type="OMA" id="CHFVYEM"/>
<dbReference type="SUPFAM" id="SSF57850">
    <property type="entry name" value="RING/U-box"/>
    <property type="match status" value="1"/>
</dbReference>
<keyword evidence="6" id="KW-0833">Ubl conjugation pathway</keyword>
<feature type="transmembrane region" description="Helical" evidence="10">
    <location>
        <begin position="108"/>
        <end position="127"/>
    </location>
</feature>
<evidence type="ECO:0000256" key="6">
    <source>
        <dbReference type="ARBA" id="ARBA00022786"/>
    </source>
</evidence>
<evidence type="ECO:0000256" key="8">
    <source>
        <dbReference type="ARBA" id="ARBA00022989"/>
    </source>
</evidence>
<evidence type="ECO:0000256" key="10">
    <source>
        <dbReference type="SAM" id="Phobius"/>
    </source>
</evidence>
<dbReference type="GO" id="GO:0016020">
    <property type="term" value="C:membrane"/>
    <property type="evidence" value="ECO:0007669"/>
    <property type="project" value="UniProtKB-SubCell"/>
</dbReference>
<evidence type="ECO:0000256" key="7">
    <source>
        <dbReference type="ARBA" id="ARBA00022833"/>
    </source>
</evidence>
<accession>A0A0L8I233</accession>
<dbReference type="PANTHER" id="PTHR46065:SF3">
    <property type="entry name" value="FI20425P1"/>
    <property type="match status" value="1"/>
</dbReference>
<keyword evidence="4" id="KW-0479">Metal-binding</keyword>
<dbReference type="InterPro" id="IPR013083">
    <property type="entry name" value="Znf_RING/FYVE/PHD"/>
</dbReference>
<evidence type="ECO:0000256" key="5">
    <source>
        <dbReference type="ARBA" id="ARBA00022771"/>
    </source>
</evidence>